<feature type="domain" description="PiggyBac transposable element-derived protein" evidence="2">
    <location>
        <begin position="1"/>
        <end position="315"/>
    </location>
</feature>
<dbReference type="InterPro" id="IPR029526">
    <property type="entry name" value="PGBD"/>
</dbReference>
<evidence type="ECO:0000313" key="4">
    <source>
        <dbReference type="RefSeq" id="XP_022305947.1"/>
    </source>
</evidence>
<dbReference type="PANTHER" id="PTHR46599">
    <property type="entry name" value="PIGGYBAC TRANSPOSABLE ELEMENT-DERIVED PROTEIN 4"/>
    <property type="match status" value="1"/>
</dbReference>
<dbReference type="KEGG" id="cvn:111112618"/>
<dbReference type="RefSeq" id="XP_022305947.1">
    <property type="nucleotide sequence ID" value="XM_022450239.1"/>
</dbReference>
<gene>
    <name evidence="4" type="primary">LOC111112618</name>
</gene>
<feature type="domain" description="PiggyBac transposable element-derived protein 4 C-terminal zinc-finger" evidence="1">
    <location>
        <begin position="377"/>
        <end position="432"/>
    </location>
</feature>
<protein>
    <submittedName>
        <fullName evidence="4">PiggyBac transposable element-derived protein 4-like</fullName>
    </submittedName>
</protein>
<dbReference type="Pfam" id="PF13842">
    <property type="entry name" value="zf-Tnp_2"/>
    <property type="match status" value="1"/>
</dbReference>
<accession>A0A8B8BRI8</accession>
<reference evidence="4" key="1">
    <citation type="submission" date="2025-08" db="UniProtKB">
        <authorList>
            <consortium name="RefSeq"/>
        </authorList>
    </citation>
    <scope>IDENTIFICATION</scope>
    <source>
        <tissue evidence="4">Whole sample</tissue>
    </source>
</reference>
<dbReference type="GeneID" id="111112618"/>
<keyword evidence="3" id="KW-1185">Reference proteome</keyword>
<sequence>MKRFIAIVSGMGLVQHQDIHDYWSKDEMLRTPFFGNTMTKNKFLLIMSLFHLNNNENQVPRGQDGYDPIYKVRRVYDHFRQKFEELYSPGENIAIDEGMIAWRVNLSFRVYMPDKPDKFGVKLFMLCDSSNGYCSRFEMYHGSQENQSDKGKIYDLVMRLINPYLGKGHKLYVDNYYTSPILFHDLYQRQTGACGTMRVNRKGVPADLKTAKLKKGESLAMTNGTLQLLKWKDKRDVHMCTTVHTAEFIDVHCRVDRTTGQAIRRPRCIVDYDKYMGAVDRCDQMITYPAFKRRTLKWWKKVFFHLLMMATLNAYLLYKEHCARLRKKPVLHRVFRREVVKSLVGETNPQPTQVRGAANPRDVERLTGRHFLSKITQKEGQKSKPLRTCPVCSTTTGKRKTVGDGRKIVQSSYECKVCDIGLCVDPCFKLYHTTKDYKQAYNRLQDQNVESSDSE</sequence>
<evidence type="ECO:0000259" key="1">
    <source>
        <dbReference type="Pfam" id="PF13842"/>
    </source>
</evidence>
<dbReference type="Pfam" id="PF13843">
    <property type="entry name" value="DDE_Tnp_1_7"/>
    <property type="match status" value="1"/>
</dbReference>
<evidence type="ECO:0000259" key="2">
    <source>
        <dbReference type="Pfam" id="PF13843"/>
    </source>
</evidence>
<dbReference type="Proteomes" id="UP000694844">
    <property type="component" value="Chromosome 9"/>
</dbReference>
<evidence type="ECO:0000313" key="3">
    <source>
        <dbReference type="Proteomes" id="UP000694844"/>
    </source>
</evidence>
<proteinExistence type="predicted"/>
<name>A0A8B8BRI8_CRAVI</name>
<dbReference type="AlphaFoldDB" id="A0A8B8BRI8"/>
<dbReference type="InterPro" id="IPR032718">
    <property type="entry name" value="PGBD4_Znf_C"/>
</dbReference>
<dbReference type="PANTHER" id="PTHR46599:SF3">
    <property type="entry name" value="PIGGYBAC TRANSPOSABLE ELEMENT-DERIVED PROTEIN 4"/>
    <property type="match status" value="1"/>
</dbReference>
<organism evidence="3 4">
    <name type="scientific">Crassostrea virginica</name>
    <name type="common">Eastern oyster</name>
    <dbReference type="NCBI Taxonomy" id="6565"/>
    <lineage>
        <taxon>Eukaryota</taxon>
        <taxon>Metazoa</taxon>
        <taxon>Spiralia</taxon>
        <taxon>Lophotrochozoa</taxon>
        <taxon>Mollusca</taxon>
        <taxon>Bivalvia</taxon>
        <taxon>Autobranchia</taxon>
        <taxon>Pteriomorphia</taxon>
        <taxon>Ostreida</taxon>
        <taxon>Ostreoidea</taxon>
        <taxon>Ostreidae</taxon>
        <taxon>Crassostrea</taxon>
    </lineage>
</organism>